<evidence type="ECO:0000313" key="2">
    <source>
        <dbReference type="EMBL" id="ATL46735.1"/>
    </source>
</evidence>
<dbReference type="Proteomes" id="UP000220133">
    <property type="component" value="Chromosome"/>
</dbReference>
<dbReference type="AlphaFoldDB" id="A0A291QS38"/>
<dbReference type="PANTHER" id="PTHR48079:SF6">
    <property type="entry name" value="NAD(P)-BINDING DOMAIN-CONTAINING PROTEIN-RELATED"/>
    <property type="match status" value="1"/>
</dbReference>
<gene>
    <name evidence="2" type="ORF">COR50_05855</name>
</gene>
<dbReference type="GO" id="GO:0005737">
    <property type="term" value="C:cytoplasm"/>
    <property type="evidence" value="ECO:0007669"/>
    <property type="project" value="TreeGrafter"/>
</dbReference>
<sequence>MRVFVTGASGFVGSAVVQELLQAGHQVLGLVRSETAAAALVKAGAEAYPGNLEDLNSLKNGAAQCDAVIHTAFNHDFSKYKENCENDRKVIMAIGEALIGTDRPLVITSGMGLLDYGKIATEDVKAPSSAIIPRAASEEAATALAEKGLKSYVVRLPPTVHGPGDHGFIAMVVKQARENGKSAYIGDGQNLWPAVHRLDAAQVYRLVVEQQPVQGTFHAVAEQGIPFKDIANTIGRGMDLETLSLAGEAVEQHFGWFARFAGINCLASSELTKKTLTWSPNHSGLLEDISSGIYFNS</sequence>
<keyword evidence="3" id="KW-1185">Reference proteome</keyword>
<feature type="domain" description="NAD-dependent epimerase/dehydratase" evidence="1">
    <location>
        <begin position="3"/>
        <end position="210"/>
    </location>
</feature>
<name>A0A291QS38_9BACT</name>
<dbReference type="InterPro" id="IPR001509">
    <property type="entry name" value="Epimerase_deHydtase"/>
</dbReference>
<dbReference type="InterPro" id="IPR036291">
    <property type="entry name" value="NAD(P)-bd_dom_sf"/>
</dbReference>
<dbReference type="RefSeq" id="WP_098193122.1">
    <property type="nucleotide sequence ID" value="NZ_CP023777.1"/>
</dbReference>
<dbReference type="GO" id="GO:0004029">
    <property type="term" value="F:aldehyde dehydrogenase (NAD+) activity"/>
    <property type="evidence" value="ECO:0007669"/>
    <property type="project" value="TreeGrafter"/>
</dbReference>
<dbReference type="PANTHER" id="PTHR48079">
    <property type="entry name" value="PROTEIN YEEZ"/>
    <property type="match status" value="1"/>
</dbReference>
<dbReference type="InterPro" id="IPR051783">
    <property type="entry name" value="NAD(P)-dependent_oxidoreduct"/>
</dbReference>
<evidence type="ECO:0000313" key="3">
    <source>
        <dbReference type="Proteomes" id="UP000220133"/>
    </source>
</evidence>
<dbReference type="SUPFAM" id="SSF51735">
    <property type="entry name" value="NAD(P)-binding Rossmann-fold domains"/>
    <property type="match status" value="1"/>
</dbReference>
<dbReference type="Gene3D" id="3.40.50.720">
    <property type="entry name" value="NAD(P)-binding Rossmann-like Domain"/>
    <property type="match status" value="1"/>
</dbReference>
<protein>
    <submittedName>
        <fullName evidence="2">3-beta hydroxysteroid dehydrogenase</fullName>
    </submittedName>
</protein>
<reference evidence="2 3" key="1">
    <citation type="submission" date="2017-10" db="EMBL/GenBank/DDBJ databases">
        <title>Paenichitinophaga pekingensis gen. nov., sp. nov., isolated from activated sludge.</title>
        <authorList>
            <person name="Jin D."/>
            <person name="Kong X."/>
            <person name="Deng Y."/>
            <person name="Bai Z."/>
        </authorList>
    </citation>
    <scope>NUCLEOTIDE SEQUENCE [LARGE SCALE GENOMIC DNA]</scope>
    <source>
        <strain evidence="2 3">13</strain>
    </source>
</reference>
<dbReference type="CDD" id="cd05262">
    <property type="entry name" value="SDR_a7"/>
    <property type="match status" value="1"/>
</dbReference>
<dbReference type="EMBL" id="CP023777">
    <property type="protein sequence ID" value="ATL46735.1"/>
    <property type="molecule type" value="Genomic_DNA"/>
</dbReference>
<proteinExistence type="predicted"/>
<accession>A0A291QS38</accession>
<dbReference type="Pfam" id="PF01370">
    <property type="entry name" value="Epimerase"/>
    <property type="match status" value="1"/>
</dbReference>
<evidence type="ECO:0000259" key="1">
    <source>
        <dbReference type="Pfam" id="PF01370"/>
    </source>
</evidence>
<organism evidence="2 3">
    <name type="scientific">Chitinophaga caeni</name>
    <dbReference type="NCBI Taxonomy" id="2029983"/>
    <lineage>
        <taxon>Bacteria</taxon>
        <taxon>Pseudomonadati</taxon>
        <taxon>Bacteroidota</taxon>
        <taxon>Chitinophagia</taxon>
        <taxon>Chitinophagales</taxon>
        <taxon>Chitinophagaceae</taxon>
        <taxon>Chitinophaga</taxon>
    </lineage>
</organism>
<dbReference type="KEGG" id="cbae:COR50_05855"/>
<dbReference type="OrthoDB" id="9807212at2"/>